<dbReference type="PANTHER" id="PTHR43713:SF3">
    <property type="entry name" value="GLUTAMATE-1-SEMIALDEHYDE 2,1-AMINOMUTASE 1, CHLOROPLASTIC-RELATED"/>
    <property type="match status" value="1"/>
</dbReference>
<sequence>MNTGVELWNRAKMIIPGGNQLLSKRSDQFLPDHWPSYYKKAKGVEVWDLDNNHYIDMSIMGIGACTLGYADEEVDKAVHRAIKNGSMCTLNCYEEVELAEMLLEIEPWADMVRYARTGGESAAIAIRIARAATKRDKVAFCGYHGWHDWYLSANITSNENLNDHLLPGLSPLGVPQNLRGTMFPFNYNQIDELESIVEEHGYDLAAIIMEPVRNYHPDDSFLKRVREIANSSGAVLIFDEITTGWRLTVGGAHNIYNVEPDMLIFGKAMGNGYPTGAIIGKREIMESAQDTFISSTFWTERIGPTASIATINKIKETNSPKHLIKIGEYINKGWKVCADNNELDIEIVGVPPLTTCLFQYPEDTALELQTLFTQEMLERGYLAWNHVYTCYKHTEEIVDQYMEHVDDVFGLMADGVKQGNLKNLLKGPVATKGFKRLN</sequence>
<dbReference type="EMBL" id="AMPO01000004">
    <property type="protein sequence ID" value="EKF86035.1"/>
    <property type="molecule type" value="Genomic_DNA"/>
</dbReference>
<dbReference type="InterPro" id="IPR005814">
    <property type="entry name" value="Aminotrans_3"/>
</dbReference>
<dbReference type="OrthoDB" id="6524at2157"/>
<protein>
    <recommendedName>
        <fullName evidence="3">Glutamate-1-semialdehyde 2,1-aminomutase</fullName>
    </recommendedName>
    <alternativeName>
        <fullName evidence="6">Glutamate-1-semialdehyde aminotransferase</fullName>
    </alternativeName>
</protein>
<dbReference type="InterPro" id="IPR015424">
    <property type="entry name" value="PyrdxlP-dep_Trfase"/>
</dbReference>
<evidence type="ECO:0000256" key="4">
    <source>
        <dbReference type="ARBA" id="ARBA00022898"/>
    </source>
</evidence>
<evidence type="ECO:0000256" key="5">
    <source>
        <dbReference type="ARBA" id="ARBA00023235"/>
    </source>
</evidence>
<accession>K2RTC5</accession>
<comment type="catalytic activity">
    <reaction evidence="1">
        <text>(S)-4-amino-5-oxopentanoate = 5-aminolevulinate</text>
        <dbReference type="Rhea" id="RHEA:14265"/>
        <dbReference type="ChEBI" id="CHEBI:57501"/>
        <dbReference type="ChEBI" id="CHEBI:356416"/>
        <dbReference type="EC" id="5.4.3.8"/>
    </reaction>
</comment>
<comment type="similarity">
    <text evidence="7">Belongs to the class-III pyridoxal-phosphate-dependent aminotransferase family.</text>
</comment>
<reference evidence="8 9" key="1">
    <citation type="journal article" date="2012" name="J. Bacteriol.">
        <title>Draft genome sequence of Methanobacterium formicicum DSM 3637, an archaebacterium isolated from the methane producer amoeba Pelomyxa palustris.</title>
        <authorList>
            <person name="Gutierrez G."/>
        </authorList>
    </citation>
    <scope>NUCLEOTIDE SEQUENCE [LARGE SCALE GENOMIC DNA]</scope>
    <source>
        <strain evidence="9">DSM 3637 / PP1</strain>
    </source>
</reference>
<evidence type="ECO:0000256" key="1">
    <source>
        <dbReference type="ARBA" id="ARBA00001579"/>
    </source>
</evidence>
<dbReference type="PATRIC" id="fig|1204725.3.peg.1225"/>
<dbReference type="AlphaFoldDB" id="K2RTC5"/>
<evidence type="ECO:0000313" key="8">
    <source>
        <dbReference type="EMBL" id="EKF86035.1"/>
    </source>
</evidence>
<keyword evidence="5" id="KW-0413">Isomerase</keyword>
<evidence type="ECO:0000256" key="6">
    <source>
        <dbReference type="ARBA" id="ARBA00031365"/>
    </source>
</evidence>
<dbReference type="GO" id="GO:0008483">
    <property type="term" value="F:transaminase activity"/>
    <property type="evidence" value="ECO:0007669"/>
    <property type="project" value="UniProtKB-KW"/>
</dbReference>
<comment type="cofactor">
    <cofactor evidence="2">
        <name>pyridoxal 5'-phosphate</name>
        <dbReference type="ChEBI" id="CHEBI:597326"/>
    </cofactor>
</comment>
<dbReference type="PANTHER" id="PTHR43713">
    <property type="entry name" value="GLUTAMATE-1-SEMIALDEHYDE 2,1-AMINOMUTASE"/>
    <property type="match status" value="1"/>
</dbReference>
<name>K2RTC5_METFP</name>
<dbReference type="Proteomes" id="UP000007360">
    <property type="component" value="Unassembled WGS sequence"/>
</dbReference>
<dbReference type="SUPFAM" id="SSF53383">
    <property type="entry name" value="PLP-dependent transferases"/>
    <property type="match status" value="1"/>
</dbReference>
<dbReference type="Gene3D" id="3.90.1150.10">
    <property type="entry name" value="Aspartate Aminotransferase, domain 1"/>
    <property type="match status" value="1"/>
</dbReference>
<dbReference type="Pfam" id="PF00202">
    <property type="entry name" value="Aminotran_3"/>
    <property type="match status" value="1"/>
</dbReference>
<dbReference type="RefSeq" id="WP_004030491.1">
    <property type="nucleotide sequence ID" value="NZ_AMPO01000004.1"/>
</dbReference>
<keyword evidence="9" id="KW-1185">Reference proteome</keyword>
<keyword evidence="4 7" id="KW-0663">Pyridoxal phosphate</keyword>
<keyword evidence="8" id="KW-0032">Aminotransferase</keyword>
<organism evidence="8 9">
    <name type="scientific">Methanobacterium formicicum (strain DSM 3637 / PP1)</name>
    <dbReference type="NCBI Taxonomy" id="1204725"/>
    <lineage>
        <taxon>Archaea</taxon>
        <taxon>Methanobacteriati</taxon>
        <taxon>Methanobacteriota</taxon>
        <taxon>Methanomada group</taxon>
        <taxon>Methanobacteria</taxon>
        <taxon>Methanobacteriales</taxon>
        <taxon>Methanobacteriaceae</taxon>
        <taxon>Methanobacterium</taxon>
    </lineage>
</organism>
<dbReference type="GO" id="GO:0042286">
    <property type="term" value="F:glutamate-1-semialdehyde 2,1-aminomutase activity"/>
    <property type="evidence" value="ECO:0007669"/>
    <property type="project" value="UniProtKB-EC"/>
</dbReference>
<keyword evidence="8" id="KW-0808">Transferase</keyword>
<dbReference type="InterPro" id="IPR015422">
    <property type="entry name" value="PyrdxlP-dep_Trfase_small"/>
</dbReference>
<dbReference type="InterPro" id="IPR015421">
    <property type="entry name" value="PyrdxlP-dep_Trfase_major"/>
</dbReference>
<proteinExistence type="inferred from homology"/>
<evidence type="ECO:0000313" key="9">
    <source>
        <dbReference type="Proteomes" id="UP000007360"/>
    </source>
</evidence>
<comment type="caution">
    <text evidence="8">The sequence shown here is derived from an EMBL/GenBank/DDBJ whole genome shotgun (WGS) entry which is preliminary data.</text>
</comment>
<dbReference type="Gene3D" id="3.40.640.10">
    <property type="entry name" value="Type I PLP-dependent aspartate aminotransferase-like (Major domain)"/>
    <property type="match status" value="1"/>
</dbReference>
<dbReference type="GO" id="GO:0030170">
    <property type="term" value="F:pyridoxal phosphate binding"/>
    <property type="evidence" value="ECO:0007669"/>
    <property type="project" value="InterPro"/>
</dbReference>
<evidence type="ECO:0000256" key="2">
    <source>
        <dbReference type="ARBA" id="ARBA00001933"/>
    </source>
</evidence>
<gene>
    <name evidence="8" type="ORF">A994_06096</name>
</gene>
<evidence type="ECO:0000256" key="7">
    <source>
        <dbReference type="RuleBase" id="RU003560"/>
    </source>
</evidence>
<evidence type="ECO:0000256" key="3">
    <source>
        <dbReference type="ARBA" id="ARBA00015416"/>
    </source>
</evidence>